<dbReference type="PANTHER" id="PTHR15396">
    <property type="entry name" value="RIBONUCLEASE P PROTEIN SUBUNIT P40"/>
    <property type="match status" value="1"/>
</dbReference>
<keyword evidence="2" id="KW-1185">Reference proteome</keyword>
<dbReference type="AlphaFoldDB" id="A0A9P9ESD9"/>
<evidence type="ECO:0000313" key="2">
    <source>
        <dbReference type="Proteomes" id="UP000738349"/>
    </source>
</evidence>
<dbReference type="EMBL" id="JAGMUV010000009">
    <property type="protein sequence ID" value="KAH7144088.1"/>
    <property type="molecule type" value="Genomic_DNA"/>
</dbReference>
<accession>A0A9P9ESD9</accession>
<dbReference type="OrthoDB" id="63112at2759"/>
<protein>
    <submittedName>
        <fullName evidence="1">Ribonuclease P 40kDa subunit</fullName>
    </submittedName>
</protein>
<sequence length="357" mass="39536">MLSAAAPSIYQAPKCFATYGTMGHVDPKQAPHRGKPWSAIMSQDFIHKVDLVLPSELFELVFEKVIETRQSPQYSKVTMTLGDILEGDFFTEYIKKGNVIMLSEGKMTASSLFTLHDGTLLMYLDKEVYERAGLVGKPYGAKGGRGLRPRWVVSFDLRSPAMLRGKKGFDRLIYACKNVLNQPTTWLFANVDESTPCPDPLQRYFPASFTSSPGITRDLVVVQGPLDIASETLANADRSSFEEGATECYEWLSLIRLGSPRVEPQDNIDPYLSRYQVPGDAEGQVSVCKLSWQGFVSSVWLHKLLVGTVAACPSTAWFSLSASCFSKHVPGGGDEIMILRPPVVGAKYLMWEINVSE</sequence>
<dbReference type="GO" id="GO:0000447">
    <property type="term" value="P:endonucleolytic cleavage in ITS1 to separate SSU-rRNA from 5.8S rRNA and LSU-rRNA from tricistronic rRNA transcript (SSU-rRNA, 5.8S rRNA, LSU-rRNA)"/>
    <property type="evidence" value="ECO:0007669"/>
    <property type="project" value="TreeGrafter"/>
</dbReference>
<proteinExistence type="predicted"/>
<reference evidence="1" key="1">
    <citation type="journal article" date="2021" name="Nat. Commun.">
        <title>Genetic determinants of endophytism in the Arabidopsis root mycobiome.</title>
        <authorList>
            <person name="Mesny F."/>
            <person name="Miyauchi S."/>
            <person name="Thiergart T."/>
            <person name="Pickel B."/>
            <person name="Atanasova L."/>
            <person name="Karlsson M."/>
            <person name="Huettel B."/>
            <person name="Barry K.W."/>
            <person name="Haridas S."/>
            <person name="Chen C."/>
            <person name="Bauer D."/>
            <person name="Andreopoulos W."/>
            <person name="Pangilinan J."/>
            <person name="LaButti K."/>
            <person name="Riley R."/>
            <person name="Lipzen A."/>
            <person name="Clum A."/>
            <person name="Drula E."/>
            <person name="Henrissat B."/>
            <person name="Kohler A."/>
            <person name="Grigoriev I.V."/>
            <person name="Martin F.M."/>
            <person name="Hacquard S."/>
        </authorList>
    </citation>
    <scope>NUCLEOTIDE SEQUENCE</scope>
    <source>
        <strain evidence="1">MPI-CAGE-AT-0147</strain>
    </source>
</reference>
<dbReference type="GO" id="GO:0004526">
    <property type="term" value="F:ribonuclease P activity"/>
    <property type="evidence" value="ECO:0007669"/>
    <property type="project" value="TreeGrafter"/>
</dbReference>
<dbReference type="Proteomes" id="UP000738349">
    <property type="component" value="Unassembled WGS sequence"/>
</dbReference>
<evidence type="ECO:0000313" key="1">
    <source>
        <dbReference type="EMBL" id="KAH7144088.1"/>
    </source>
</evidence>
<dbReference type="GO" id="GO:0000171">
    <property type="term" value="F:ribonuclease MRP activity"/>
    <property type="evidence" value="ECO:0007669"/>
    <property type="project" value="TreeGrafter"/>
</dbReference>
<dbReference type="GO" id="GO:0000172">
    <property type="term" value="C:ribonuclease MRP complex"/>
    <property type="evidence" value="ECO:0007669"/>
    <property type="project" value="TreeGrafter"/>
</dbReference>
<dbReference type="Pfam" id="PF08584">
    <property type="entry name" value="Ribonuc_P_40"/>
    <property type="match status" value="1"/>
</dbReference>
<gene>
    <name evidence="1" type="ORF">EDB81DRAFT_517721</name>
</gene>
<organism evidence="1 2">
    <name type="scientific">Dactylonectria macrodidyma</name>
    <dbReference type="NCBI Taxonomy" id="307937"/>
    <lineage>
        <taxon>Eukaryota</taxon>
        <taxon>Fungi</taxon>
        <taxon>Dikarya</taxon>
        <taxon>Ascomycota</taxon>
        <taxon>Pezizomycotina</taxon>
        <taxon>Sordariomycetes</taxon>
        <taxon>Hypocreomycetidae</taxon>
        <taxon>Hypocreales</taxon>
        <taxon>Nectriaceae</taxon>
        <taxon>Dactylonectria</taxon>
    </lineage>
</organism>
<dbReference type="PANTHER" id="PTHR15396:SF1">
    <property type="entry name" value="RIBONUCLEASE P PROTEIN SUBUNIT P40"/>
    <property type="match status" value="1"/>
</dbReference>
<dbReference type="InterPro" id="IPR013893">
    <property type="entry name" value="RNase_P_Rpp40"/>
</dbReference>
<name>A0A9P9ESD9_9HYPO</name>
<dbReference type="GO" id="GO:0001682">
    <property type="term" value="P:tRNA 5'-leader removal"/>
    <property type="evidence" value="ECO:0007669"/>
    <property type="project" value="InterPro"/>
</dbReference>
<comment type="caution">
    <text evidence="1">The sequence shown here is derived from an EMBL/GenBank/DDBJ whole genome shotgun (WGS) entry which is preliminary data.</text>
</comment>
<dbReference type="GO" id="GO:0030681">
    <property type="term" value="C:multimeric ribonuclease P complex"/>
    <property type="evidence" value="ECO:0007669"/>
    <property type="project" value="TreeGrafter"/>
</dbReference>